<dbReference type="PROSITE" id="PS01064">
    <property type="entry name" value="PYRIDOX_OXIDASE"/>
    <property type="match status" value="1"/>
</dbReference>
<organism evidence="9 10">
    <name type="scientific">Candidatus Giovannonibacteria bacterium RIFCSPLOWO2_01_FULL_45_34</name>
    <dbReference type="NCBI Taxonomy" id="1798351"/>
    <lineage>
        <taxon>Bacteria</taxon>
        <taxon>Candidatus Giovannoniibacteriota</taxon>
    </lineage>
</organism>
<dbReference type="GO" id="GO:0008615">
    <property type="term" value="P:pyridoxine biosynthetic process"/>
    <property type="evidence" value="ECO:0007669"/>
    <property type="project" value="UniProtKB-UniRule"/>
</dbReference>
<dbReference type="PANTHER" id="PTHR10851">
    <property type="entry name" value="PYRIDOXINE-5-PHOSPHATE OXIDASE"/>
    <property type="match status" value="1"/>
</dbReference>
<dbReference type="InterPro" id="IPR019576">
    <property type="entry name" value="Pyridoxamine_oxidase_dimer_C"/>
</dbReference>
<dbReference type="NCBIfam" id="NF004231">
    <property type="entry name" value="PRK05679.1"/>
    <property type="match status" value="1"/>
</dbReference>
<proteinExistence type="inferred from homology"/>
<feature type="domain" description="Pyridoxine 5'-phosphate oxidase dimerisation C-terminal" evidence="8">
    <location>
        <begin position="157"/>
        <end position="197"/>
    </location>
</feature>
<feature type="binding site" evidence="6">
    <location>
        <position position="67"/>
    </location>
    <ligand>
        <name>FMN</name>
        <dbReference type="ChEBI" id="CHEBI:58210"/>
    </ligand>
</feature>
<keyword evidence="2" id="KW-0285">Flavoprotein</keyword>
<keyword evidence="3 6" id="KW-0288">FMN</keyword>
<feature type="binding site" evidence="6">
    <location>
        <begin position="61"/>
        <end position="62"/>
    </location>
    <ligand>
        <name>FMN</name>
        <dbReference type="ChEBI" id="CHEBI:58210"/>
    </ligand>
</feature>
<dbReference type="STRING" id="1798351.A2930_00020"/>
<evidence type="ECO:0000313" key="9">
    <source>
        <dbReference type="EMBL" id="OGF80992.1"/>
    </source>
</evidence>
<evidence type="ECO:0000256" key="3">
    <source>
        <dbReference type="ARBA" id="ARBA00022643"/>
    </source>
</evidence>
<sequence length="197" mass="23203">MTMKNTGKNPFKAFQIWFMAATKAAPFLPEAFALATASKNNKPSVRILLMKGFDKNGLVFYTNETSRKGRDISENDNAAIVFWWQKLKRQVRMEGKVKKLPPKTADIYFASRPRESQIGAWASAQSKIIPNKKWIEDRIKFFELKFKSKPVPRPPYWHGYRLIPRHFEFWQERPFRLHDRIVYGLSRGKWSVRRLAP</sequence>
<dbReference type="InterPro" id="IPR011576">
    <property type="entry name" value="Pyridox_Oxase_N"/>
</dbReference>
<dbReference type="PANTHER" id="PTHR10851:SF0">
    <property type="entry name" value="PYRIDOXINE-5'-PHOSPHATE OXIDASE"/>
    <property type="match status" value="1"/>
</dbReference>
<feature type="binding site" evidence="6">
    <location>
        <position position="180"/>
    </location>
    <ligand>
        <name>FMN</name>
        <dbReference type="ChEBI" id="CHEBI:58210"/>
    </ligand>
</feature>
<dbReference type="SUPFAM" id="SSF50475">
    <property type="entry name" value="FMN-binding split barrel"/>
    <property type="match status" value="1"/>
</dbReference>
<dbReference type="InterPro" id="IPR019740">
    <property type="entry name" value="Pyridox_Oxase_CS"/>
</dbReference>
<dbReference type="EMBL" id="MFID01000020">
    <property type="protein sequence ID" value="OGF80992.1"/>
    <property type="molecule type" value="Genomic_DNA"/>
</dbReference>
<dbReference type="Pfam" id="PF10590">
    <property type="entry name" value="PNP_phzG_C"/>
    <property type="match status" value="1"/>
</dbReference>
<evidence type="ECO:0000256" key="6">
    <source>
        <dbReference type="PIRSR" id="PIRSR000190-2"/>
    </source>
</evidence>
<evidence type="ECO:0000256" key="4">
    <source>
        <dbReference type="ARBA" id="ARBA00023002"/>
    </source>
</evidence>
<evidence type="ECO:0000313" key="10">
    <source>
        <dbReference type="Proteomes" id="UP000178114"/>
    </source>
</evidence>
<keyword evidence="4" id="KW-0560">Oxidoreductase</keyword>
<evidence type="ECO:0000259" key="7">
    <source>
        <dbReference type="Pfam" id="PF01243"/>
    </source>
</evidence>
<feature type="binding site" evidence="6">
    <location>
        <begin position="46"/>
        <end position="51"/>
    </location>
    <ligand>
        <name>FMN</name>
        <dbReference type="ChEBI" id="CHEBI:58210"/>
    </ligand>
</feature>
<feature type="binding site" evidence="6">
    <location>
        <position position="90"/>
    </location>
    <ligand>
        <name>FMN</name>
        <dbReference type="ChEBI" id="CHEBI:58210"/>
    </ligand>
</feature>
<gene>
    <name evidence="9" type="ORF">A2930_00020</name>
</gene>
<evidence type="ECO:0000256" key="1">
    <source>
        <dbReference type="ARBA" id="ARBA00007301"/>
    </source>
</evidence>
<comment type="similarity">
    <text evidence="1">Belongs to the pyridoxamine 5'-phosphate oxidase family.</text>
</comment>
<dbReference type="InterPro" id="IPR012349">
    <property type="entry name" value="Split_barrel_FMN-bd"/>
</dbReference>
<feature type="binding site" evidence="6">
    <location>
        <position position="170"/>
    </location>
    <ligand>
        <name>FMN</name>
        <dbReference type="ChEBI" id="CHEBI:58210"/>
    </ligand>
</feature>
<dbReference type="AlphaFoldDB" id="A0A1F5WZB4"/>
<dbReference type="Gene3D" id="2.30.110.10">
    <property type="entry name" value="Electron Transport, Fmn-binding Protein, Chain A"/>
    <property type="match status" value="1"/>
</dbReference>
<dbReference type="InterPro" id="IPR000659">
    <property type="entry name" value="Pyridox_Oxase"/>
</dbReference>
<dbReference type="HAMAP" id="MF_01629">
    <property type="entry name" value="PdxH"/>
    <property type="match status" value="1"/>
</dbReference>
<feature type="binding site" evidence="6">
    <location>
        <begin position="125"/>
        <end position="126"/>
    </location>
    <ligand>
        <name>FMN</name>
        <dbReference type="ChEBI" id="CHEBI:58210"/>
    </ligand>
</feature>
<reference evidence="9 10" key="1">
    <citation type="journal article" date="2016" name="Nat. Commun.">
        <title>Thousands of microbial genomes shed light on interconnected biogeochemical processes in an aquifer system.</title>
        <authorList>
            <person name="Anantharaman K."/>
            <person name="Brown C.T."/>
            <person name="Hug L.A."/>
            <person name="Sharon I."/>
            <person name="Castelle C.J."/>
            <person name="Probst A.J."/>
            <person name="Thomas B.C."/>
            <person name="Singh A."/>
            <person name="Wilkins M.J."/>
            <person name="Karaoz U."/>
            <person name="Brodie E.L."/>
            <person name="Williams K.H."/>
            <person name="Hubbard S.S."/>
            <person name="Banfield J.F."/>
        </authorList>
    </citation>
    <scope>NUCLEOTIDE SEQUENCE [LARGE SCALE GENOMIC DNA]</scope>
</reference>
<dbReference type="Pfam" id="PF01243">
    <property type="entry name" value="PNPOx_N"/>
    <property type="match status" value="1"/>
</dbReference>
<accession>A0A1F5WZB4</accession>
<protein>
    <recommendedName>
        <fullName evidence="5">Pyridoxamine 5'-phosphate oxidase</fullName>
        <ecNumber evidence="5">1.4.3.5</ecNumber>
    </recommendedName>
</protein>
<comment type="cofactor">
    <cofactor evidence="6">
        <name>FMN</name>
        <dbReference type="ChEBI" id="CHEBI:58210"/>
    </cofactor>
    <text evidence="6">Binds 1 FMN per subunit.</text>
</comment>
<dbReference type="NCBIfam" id="TIGR00558">
    <property type="entry name" value="pdxH"/>
    <property type="match status" value="1"/>
</dbReference>
<dbReference type="EC" id="1.4.3.5" evidence="5"/>
<name>A0A1F5WZB4_9BACT</name>
<feature type="domain" description="Pyridoxamine 5'-phosphate oxidase N-terminal" evidence="7">
    <location>
        <begin position="29"/>
        <end position="140"/>
    </location>
</feature>
<evidence type="ECO:0000259" key="8">
    <source>
        <dbReference type="Pfam" id="PF10590"/>
    </source>
</evidence>
<evidence type="ECO:0000256" key="2">
    <source>
        <dbReference type="ARBA" id="ARBA00022630"/>
    </source>
</evidence>
<dbReference type="GO" id="GO:0010181">
    <property type="term" value="F:FMN binding"/>
    <property type="evidence" value="ECO:0007669"/>
    <property type="project" value="UniProtKB-UniRule"/>
</dbReference>
<feature type="binding site" evidence="6">
    <location>
        <position position="68"/>
    </location>
    <ligand>
        <name>FMN</name>
        <dbReference type="ChEBI" id="CHEBI:58210"/>
    </ligand>
</feature>
<dbReference type="Proteomes" id="UP000178114">
    <property type="component" value="Unassembled WGS sequence"/>
</dbReference>
<comment type="caution">
    <text evidence="9">The sequence shown here is derived from an EMBL/GenBank/DDBJ whole genome shotgun (WGS) entry which is preliminary data.</text>
</comment>
<dbReference type="PIRSF" id="PIRSF000190">
    <property type="entry name" value="Pyd_amn-ph_oxd"/>
    <property type="match status" value="1"/>
</dbReference>
<evidence type="ECO:0000256" key="5">
    <source>
        <dbReference type="NCBIfam" id="TIGR00558"/>
    </source>
</evidence>
<dbReference type="GO" id="GO:0004733">
    <property type="term" value="F:pyridoxamine phosphate oxidase activity"/>
    <property type="evidence" value="ECO:0007669"/>
    <property type="project" value="UniProtKB-UniRule"/>
</dbReference>